<protein>
    <submittedName>
        <fullName evidence="1">Uncharacterized protein</fullName>
    </submittedName>
</protein>
<dbReference type="Proteomes" id="UP001434883">
    <property type="component" value="Unassembled WGS sequence"/>
</dbReference>
<evidence type="ECO:0000313" key="1">
    <source>
        <dbReference type="EMBL" id="MEQ2192881.1"/>
    </source>
</evidence>
<sequence>MKESGLNWVKFLIQTNVCFILPVCEYARNPCRCFKEVFISERVPGWQFSVSGEGKRRVWQDECVEDKRVGANSIRYSPPSPHSPPHLLIFLTPFQHHLIFPSFNLTHPPSILLFHRRAQPHYILQEIIAFVWKECREEGKGARMAPFVERRGSLKDN</sequence>
<name>A0ABV0QAS2_9TELE</name>
<proteinExistence type="predicted"/>
<organism evidence="1 2">
    <name type="scientific">Xenoophorus captivus</name>
    <dbReference type="NCBI Taxonomy" id="1517983"/>
    <lineage>
        <taxon>Eukaryota</taxon>
        <taxon>Metazoa</taxon>
        <taxon>Chordata</taxon>
        <taxon>Craniata</taxon>
        <taxon>Vertebrata</taxon>
        <taxon>Euteleostomi</taxon>
        <taxon>Actinopterygii</taxon>
        <taxon>Neopterygii</taxon>
        <taxon>Teleostei</taxon>
        <taxon>Neoteleostei</taxon>
        <taxon>Acanthomorphata</taxon>
        <taxon>Ovalentaria</taxon>
        <taxon>Atherinomorphae</taxon>
        <taxon>Cyprinodontiformes</taxon>
        <taxon>Goodeidae</taxon>
        <taxon>Xenoophorus</taxon>
    </lineage>
</organism>
<comment type="caution">
    <text evidence="1">The sequence shown here is derived from an EMBL/GenBank/DDBJ whole genome shotgun (WGS) entry which is preliminary data.</text>
</comment>
<reference evidence="1 2" key="1">
    <citation type="submission" date="2021-06" db="EMBL/GenBank/DDBJ databases">
        <authorList>
            <person name="Palmer J.M."/>
        </authorList>
    </citation>
    <scope>NUCLEOTIDE SEQUENCE [LARGE SCALE GENOMIC DNA]</scope>
    <source>
        <strain evidence="1 2">XC_2019</strain>
        <tissue evidence="1">Muscle</tissue>
    </source>
</reference>
<keyword evidence="2" id="KW-1185">Reference proteome</keyword>
<gene>
    <name evidence="1" type="ORF">XENOCAPTIV_019020</name>
</gene>
<dbReference type="EMBL" id="JAHRIN010004008">
    <property type="protein sequence ID" value="MEQ2192881.1"/>
    <property type="molecule type" value="Genomic_DNA"/>
</dbReference>
<evidence type="ECO:0000313" key="2">
    <source>
        <dbReference type="Proteomes" id="UP001434883"/>
    </source>
</evidence>
<accession>A0ABV0QAS2</accession>